<evidence type="ECO:0000256" key="1">
    <source>
        <dbReference type="ARBA" id="ARBA00004370"/>
    </source>
</evidence>
<dbReference type="AlphaFoldDB" id="A0A1S5RS71"/>
<dbReference type="GO" id="GO:0008137">
    <property type="term" value="F:NADH dehydrogenase (ubiquinone) activity"/>
    <property type="evidence" value="ECO:0007669"/>
    <property type="project" value="UniProtKB-UniRule"/>
</dbReference>
<comment type="subcellular location">
    <subcellularLocation>
        <location evidence="1">Membrane</location>
    </subcellularLocation>
    <subcellularLocation>
        <location evidence="9">Mitochondrion membrane</location>
        <topology evidence="9">Multi-pass membrane protein</topology>
    </subcellularLocation>
</comment>
<comment type="function">
    <text evidence="9">Core subunit of the mitochondrial membrane respiratory chain NADH dehydrogenase (Complex I) which catalyzes electron transfer from NADH through the respiratory chain, using ubiquinone as an electron acceptor. Essential for the catalytic activity of complex I.</text>
</comment>
<evidence type="ECO:0000256" key="5">
    <source>
        <dbReference type="ARBA" id="ARBA00022692"/>
    </source>
</evidence>
<dbReference type="Gene3D" id="1.20.58.1610">
    <property type="entry name" value="NADH:ubiquinone/plastoquinone oxidoreductase, chain 3"/>
    <property type="match status" value="1"/>
</dbReference>
<evidence type="ECO:0000256" key="4">
    <source>
        <dbReference type="ARBA" id="ARBA00022448"/>
    </source>
</evidence>
<keyword evidence="9" id="KW-1278">Translocase</keyword>
<evidence type="ECO:0000256" key="3">
    <source>
        <dbReference type="ARBA" id="ARBA00021007"/>
    </source>
</evidence>
<dbReference type="Pfam" id="PF00507">
    <property type="entry name" value="Oxidored_q4"/>
    <property type="match status" value="1"/>
</dbReference>
<proteinExistence type="inferred from homology"/>
<reference evidence="10" key="1">
    <citation type="journal article" date="2016" name="Zookeys">
        <title>Complete mitochondrial genomes of two flat-backed millipedes by next-generation sequencing (Diplopoda, Polydesmida).</title>
        <authorList>
            <person name="Dong Y."/>
            <person name="Zhu L."/>
            <person name="Bai Y."/>
            <person name="Ou Y."/>
            <person name="Wang C."/>
        </authorList>
    </citation>
    <scope>NUCLEOTIDE SEQUENCE</scope>
</reference>
<keyword evidence="9" id="KW-0520">NAD</keyword>
<dbReference type="PANTHER" id="PTHR11058">
    <property type="entry name" value="NADH-UBIQUINONE OXIDOREDUCTASE CHAIN 3"/>
    <property type="match status" value="1"/>
</dbReference>
<evidence type="ECO:0000256" key="9">
    <source>
        <dbReference type="RuleBase" id="RU003640"/>
    </source>
</evidence>
<dbReference type="InterPro" id="IPR000440">
    <property type="entry name" value="NADH_UbQ/plastoQ_OxRdtase_su3"/>
</dbReference>
<evidence type="ECO:0000256" key="7">
    <source>
        <dbReference type="ARBA" id="ARBA00023136"/>
    </source>
</evidence>
<name>A0A1S5RS71_9MYRI</name>
<evidence type="ECO:0000256" key="6">
    <source>
        <dbReference type="ARBA" id="ARBA00022989"/>
    </source>
</evidence>
<keyword evidence="9" id="KW-0249">Electron transport</keyword>
<comment type="catalytic activity">
    <reaction evidence="8 9">
        <text>a ubiquinone + NADH + 5 H(+)(in) = a ubiquinol + NAD(+) + 4 H(+)(out)</text>
        <dbReference type="Rhea" id="RHEA:29091"/>
        <dbReference type="Rhea" id="RHEA-COMP:9565"/>
        <dbReference type="Rhea" id="RHEA-COMP:9566"/>
        <dbReference type="ChEBI" id="CHEBI:15378"/>
        <dbReference type="ChEBI" id="CHEBI:16389"/>
        <dbReference type="ChEBI" id="CHEBI:17976"/>
        <dbReference type="ChEBI" id="CHEBI:57540"/>
        <dbReference type="ChEBI" id="CHEBI:57945"/>
        <dbReference type="EC" id="7.1.1.2"/>
    </reaction>
</comment>
<keyword evidence="9" id="KW-0830">Ubiquinone</keyword>
<evidence type="ECO:0000313" key="10">
    <source>
        <dbReference type="EMBL" id="AOR87166.1"/>
    </source>
</evidence>
<accession>A0A1S5RS71</accession>
<dbReference type="GO" id="GO:0031966">
    <property type="term" value="C:mitochondrial membrane"/>
    <property type="evidence" value="ECO:0007669"/>
    <property type="project" value="UniProtKB-SubCell"/>
</dbReference>
<feature type="transmembrane region" description="Helical" evidence="9">
    <location>
        <begin position="6"/>
        <end position="26"/>
    </location>
</feature>
<geneLocation type="mitochondrion" evidence="10"/>
<dbReference type="EMBL" id="KU721885">
    <property type="protein sequence ID" value="AOR87166.1"/>
    <property type="molecule type" value="Genomic_DNA"/>
</dbReference>
<evidence type="ECO:0000256" key="8">
    <source>
        <dbReference type="ARBA" id="ARBA00049551"/>
    </source>
</evidence>
<protein>
    <recommendedName>
        <fullName evidence="3 9">NADH-ubiquinone oxidoreductase chain 3</fullName>
        <ecNumber evidence="9">7.1.1.2</ecNumber>
    </recommendedName>
</protein>
<organism evidence="10">
    <name type="scientific">Asiomorpha coarctata</name>
    <dbReference type="NCBI Taxonomy" id="1904351"/>
    <lineage>
        <taxon>Eukaryota</taxon>
        <taxon>Metazoa</taxon>
        <taxon>Ecdysozoa</taxon>
        <taxon>Arthropoda</taxon>
        <taxon>Myriapoda</taxon>
        <taxon>Diplopoda</taxon>
        <taxon>Helminthomorpha</taxon>
        <taxon>Polydesmida</taxon>
        <taxon>Paradoxosomatidae</taxon>
        <taxon>Asiomorpha</taxon>
    </lineage>
</organism>
<feature type="transmembrane region" description="Helical" evidence="9">
    <location>
        <begin position="56"/>
        <end position="79"/>
    </location>
</feature>
<dbReference type="EC" id="7.1.1.2" evidence="9"/>
<sequence length="116" mass="13096">MALMTIYIFFVLVVLVLGVLAWYISFSDLCDEESLSSFECGFISFQGSRSSFSLQFFLLAIIFLIFDVEIALILPLPVVTGKTDIVSVGVFIGVFMFVILGGLYYEWWMGVLDWGF</sequence>
<keyword evidence="6 9" id="KW-1133">Transmembrane helix</keyword>
<evidence type="ECO:0000256" key="2">
    <source>
        <dbReference type="ARBA" id="ARBA00008472"/>
    </source>
</evidence>
<keyword evidence="5 9" id="KW-0812">Transmembrane</keyword>
<dbReference type="GO" id="GO:0030964">
    <property type="term" value="C:NADH dehydrogenase complex"/>
    <property type="evidence" value="ECO:0007669"/>
    <property type="project" value="TreeGrafter"/>
</dbReference>
<gene>
    <name evidence="10" type="primary">ND3</name>
</gene>
<comment type="similarity">
    <text evidence="2 9">Belongs to the complex I subunit 3 family.</text>
</comment>
<keyword evidence="4 9" id="KW-0813">Transport</keyword>
<keyword evidence="9" id="KW-0679">Respiratory chain</keyword>
<dbReference type="InterPro" id="IPR038430">
    <property type="entry name" value="NDAH_ubi_oxred_su3_sf"/>
</dbReference>
<keyword evidence="7 9" id="KW-0472">Membrane</keyword>
<keyword evidence="9 10" id="KW-0496">Mitochondrion</keyword>
<dbReference type="PANTHER" id="PTHR11058:SF9">
    <property type="entry name" value="NADH-UBIQUINONE OXIDOREDUCTASE CHAIN 3"/>
    <property type="match status" value="1"/>
</dbReference>
<feature type="transmembrane region" description="Helical" evidence="9">
    <location>
        <begin position="85"/>
        <end position="105"/>
    </location>
</feature>